<sequence>MVRASVAMGRNGHISVATGGGKESHGMGYARQNTIGGGGLRDDLEAMVRASVANGRNGHISVATGGGKESHGMGYARQV</sequence>
<comment type="caution">
    <text evidence="1">The sequence shown here is derived from an EMBL/GenBank/DDBJ whole genome shotgun (WGS) entry which is preliminary data.</text>
</comment>
<accession>A0ACB9G7U1</accession>
<reference evidence="1 2" key="2">
    <citation type="journal article" date="2022" name="Mol. Ecol. Resour.">
        <title>The genomes of chicory, endive, great burdock and yacon provide insights into Asteraceae paleo-polyploidization history and plant inulin production.</title>
        <authorList>
            <person name="Fan W."/>
            <person name="Wang S."/>
            <person name="Wang H."/>
            <person name="Wang A."/>
            <person name="Jiang F."/>
            <person name="Liu H."/>
            <person name="Zhao H."/>
            <person name="Xu D."/>
            <person name="Zhang Y."/>
        </authorList>
    </citation>
    <scope>NUCLEOTIDE SEQUENCE [LARGE SCALE GENOMIC DNA]</scope>
    <source>
        <strain evidence="2">cv. Punajuju</strain>
        <tissue evidence="1">Leaves</tissue>
    </source>
</reference>
<proteinExistence type="predicted"/>
<gene>
    <name evidence="1" type="ORF">L2E82_08665</name>
</gene>
<dbReference type="Proteomes" id="UP001055811">
    <property type="component" value="Linkage Group LG02"/>
</dbReference>
<protein>
    <submittedName>
        <fullName evidence="1">Uncharacterized protein</fullName>
    </submittedName>
</protein>
<evidence type="ECO:0000313" key="1">
    <source>
        <dbReference type="EMBL" id="KAI3779133.1"/>
    </source>
</evidence>
<dbReference type="EMBL" id="CM042010">
    <property type="protein sequence ID" value="KAI3779133.1"/>
    <property type="molecule type" value="Genomic_DNA"/>
</dbReference>
<keyword evidence="2" id="KW-1185">Reference proteome</keyword>
<organism evidence="1 2">
    <name type="scientific">Cichorium intybus</name>
    <name type="common">Chicory</name>
    <dbReference type="NCBI Taxonomy" id="13427"/>
    <lineage>
        <taxon>Eukaryota</taxon>
        <taxon>Viridiplantae</taxon>
        <taxon>Streptophyta</taxon>
        <taxon>Embryophyta</taxon>
        <taxon>Tracheophyta</taxon>
        <taxon>Spermatophyta</taxon>
        <taxon>Magnoliopsida</taxon>
        <taxon>eudicotyledons</taxon>
        <taxon>Gunneridae</taxon>
        <taxon>Pentapetalae</taxon>
        <taxon>asterids</taxon>
        <taxon>campanulids</taxon>
        <taxon>Asterales</taxon>
        <taxon>Asteraceae</taxon>
        <taxon>Cichorioideae</taxon>
        <taxon>Cichorieae</taxon>
        <taxon>Cichoriinae</taxon>
        <taxon>Cichorium</taxon>
    </lineage>
</organism>
<evidence type="ECO:0000313" key="2">
    <source>
        <dbReference type="Proteomes" id="UP001055811"/>
    </source>
</evidence>
<reference evidence="2" key="1">
    <citation type="journal article" date="2022" name="Mol. Ecol. Resour.">
        <title>The genomes of chicory, endive, great burdock and yacon provide insights into Asteraceae palaeo-polyploidization history and plant inulin production.</title>
        <authorList>
            <person name="Fan W."/>
            <person name="Wang S."/>
            <person name="Wang H."/>
            <person name="Wang A."/>
            <person name="Jiang F."/>
            <person name="Liu H."/>
            <person name="Zhao H."/>
            <person name="Xu D."/>
            <person name="Zhang Y."/>
        </authorList>
    </citation>
    <scope>NUCLEOTIDE SEQUENCE [LARGE SCALE GENOMIC DNA]</scope>
    <source>
        <strain evidence="2">cv. Punajuju</strain>
    </source>
</reference>
<name>A0ACB9G7U1_CICIN</name>